<name>A0A1H8BMI5_STIAU</name>
<accession>A0A1H8BMI5</accession>
<reference evidence="2" key="1">
    <citation type="submission" date="2016-10" db="EMBL/GenBank/DDBJ databases">
        <authorList>
            <person name="Varghese N."/>
            <person name="Submissions S."/>
        </authorList>
    </citation>
    <scope>NUCLEOTIDE SEQUENCE [LARGE SCALE GENOMIC DNA]</scope>
    <source>
        <strain evidence="2">DSM 17044</strain>
    </source>
</reference>
<dbReference type="Proteomes" id="UP000182719">
    <property type="component" value="Unassembled WGS sequence"/>
</dbReference>
<evidence type="ECO:0000313" key="1">
    <source>
        <dbReference type="EMBL" id="SEM84065.1"/>
    </source>
</evidence>
<proteinExistence type="predicted"/>
<dbReference type="RefSeq" id="WP_245768960.1">
    <property type="nucleotide sequence ID" value="NZ_FOAP01000024.1"/>
</dbReference>
<sequence length="56" mass="6287">MRALAHWPRERYLELAPKYWAATQARLVAAELDAEVGELTIPEPLAAPAEEQSSLR</sequence>
<dbReference type="EMBL" id="FOAP01000024">
    <property type="protein sequence ID" value="SEM84065.1"/>
    <property type="molecule type" value="Genomic_DNA"/>
</dbReference>
<evidence type="ECO:0000313" key="2">
    <source>
        <dbReference type="Proteomes" id="UP000182719"/>
    </source>
</evidence>
<gene>
    <name evidence="1" type="ORF">SAMN05444354_12434</name>
</gene>
<protein>
    <submittedName>
        <fullName evidence="1">Uncharacterized protein</fullName>
    </submittedName>
</protein>
<organism evidence="1 2">
    <name type="scientific">Stigmatella aurantiaca</name>
    <dbReference type="NCBI Taxonomy" id="41"/>
    <lineage>
        <taxon>Bacteria</taxon>
        <taxon>Pseudomonadati</taxon>
        <taxon>Myxococcota</taxon>
        <taxon>Myxococcia</taxon>
        <taxon>Myxococcales</taxon>
        <taxon>Cystobacterineae</taxon>
        <taxon>Archangiaceae</taxon>
        <taxon>Stigmatella</taxon>
    </lineage>
</organism>
<keyword evidence="2" id="KW-1185">Reference proteome</keyword>
<dbReference type="AlphaFoldDB" id="A0A1H8BMI5"/>